<dbReference type="Proteomes" id="UP000199420">
    <property type="component" value="Unassembled WGS sequence"/>
</dbReference>
<dbReference type="STRING" id="529704.SAMN02927913_1806"/>
<feature type="domain" description="HTH gntR-type" evidence="6">
    <location>
        <begin position="1"/>
        <end position="69"/>
    </location>
</feature>
<keyword evidence="7" id="KW-0808">Transferase</keyword>
<dbReference type="InterPro" id="IPR051446">
    <property type="entry name" value="HTH_trans_reg/aminotransferase"/>
</dbReference>
<dbReference type="GO" id="GO:0008483">
    <property type="term" value="F:transaminase activity"/>
    <property type="evidence" value="ECO:0007669"/>
    <property type="project" value="UniProtKB-KW"/>
</dbReference>
<keyword evidence="2" id="KW-0663">Pyridoxal phosphate</keyword>
<accession>A0A1H6UK57</accession>
<evidence type="ECO:0000256" key="4">
    <source>
        <dbReference type="ARBA" id="ARBA00023125"/>
    </source>
</evidence>
<reference evidence="7 8" key="1">
    <citation type="submission" date="2016-10" db="EMBL/GenBank/DDBJ databases">
        <authorList>
            <person name="de Groot N.N."/>
        </authorList>
    </citation>
    <scope>NUCLEOTIDE SEQUENCE [LARGE SCALE GENOMIC DNA]</scope>
    <source>
        <strain evidence="7 8">DSM 26515</strain>
    </source>
</reference>
<comment type="similarity">
    <text evidence="1">In the C-terminal section; belongs to the class-I pyridoxal-phosphate-dependent aminotransferase family.</text>
</comment>
<protein>
    <submittedName>
        <fullName evidence="7">DNA-binding transcriptional regulator, MocR family, contains an aminotransferase domain</fullName>
    </submittedName>
</protein>
<dbReference type="Pfam" id="PF00392">
    <property type="entry name" value="GntR"/>
    <property type="match status" value="1"/>
</dbReference>
<dbReference type="InterPro" id="IPR015424">
    <property type="entry name" value="PyrdxlP-dep_Trfase"/>
</dbReference>
<dbReference type="CDD" id="cd00609">
    <property type="entry name" value="AAT_like"/>
    <property type="match status" value="1"/>
</dbReference>
<gene>
    <name evidence="7" type="ORF">SAMN04487997_1918</name>
</gene>
<keyword evidence="7" id="KW-0032">Aminotransferase</keyword>
<dbReference type="CDD" id="cd07377">
    <property type="entry name" value="WHTH_GntR"/>
    <property type="match status" value="1"/>
</dbReference>
<dbReference type="GO" id="GO:0003677">
    <property type="term" value="F:DNA binding"/>
    <property type="evidence" value="ECO:0007669"/>
    <property type="project" value="UniProtKB-KW"/>
</dbReference>
<evidence type="ECO:0000256" key="5">
    <source>
        <dbReference type="ARBA" id="ARBA00023163"/>
    </source>
</evidence>
<keyword evidence="4 7" id="KW-0238">DNA-binding</keyword>
<dbReference type="GO" id="GO:0030170">
    <property type="term" value="F:pyridoxal phosphate binding"/>
    <property type="evidence" value="ECO:0007669"/>
    <property type="project" value="InterPro"/>
</dbReference>
<dbReference type="GO" id="GO:0003700">
    <property type="term" value="F:DNA-binding transcription factor activity"/>
    <property type="evidence" value="ECO:0007669"/>
    <property type="project" value="InterPro"/>
</dbReference>
<dbReference type="AlphaFoldDB" id="A0A1H6UK57"/>
<dbReference type="Gene3D" id="3.90.1150.10">
    <property type="entry name" value="Aspartate Aminotransferase, domain 1"/>
    <property type="match status" value="1"/>
</dbReference>
<dbReference type="EMBL" id="FNYC01000003">
    <property type="protein sequence ID" value="SEI88242.1"/>
    <property type="molecule type" value="Genomic_DNA"/>
</dbReference>
<dbReference type="OrthoDB" id="9804020at2"/>
<keyword evidence="8" id="KW-1185">Reference proteome</keyword>
<dbReference type="InterPro" id="IPR000524">
    <property type="entry name" value="Tscrpt_reg_HTH_GntR"/>
</dbReference>
<evidence type="ECO:0000256" key="3">
    <source>
        <dbReference type="ARBA" id="ARBA00023015"/>
    </source>
</evidence>
<evidence type="ECO:0000313" key="8">
    <source>
        <dbReference type="Proteomes" id="UP000199420"/>
    </source>
</evidence>
<keyword evidence="5" id="KW-0804">Transcription</keyword>
<dbReference type="SUPFAM" id="SSF46785">
    <property type="entry name" value="Winged helix' DNA-binding domain"/>
    <property type="match status" value="1"/>
</dbReference>
<dbReference type="InterPro" id="IPR036388">
    <property type="entry name" value="WH-like_DNA-bd_sf"/>
</dbReference>
<organism evidence="7 8">
    <name type="scientific">Frateuria terrea</name>
    <dbReference type="NCBI Taxonomy" id="529704"/>
    <lineage>
        <taxon>Bacteria</taxon>
        <taxon>Pseudomonadati</taxon>
        <taxon>Pseudomonadota</taxon>
        <taxon>Gammaproteobacteria</taxon>
        <taxon>Lysobacterales</taxon>
        <taxon>Rhodanobacteraceae</taxon>
        <taxon>Frateuria</taxon>
    </lineage>
</organism>
<dbReference type="Gene3D" id="3.40.640.10">
    <property type="entry name" value="Type I PLP-dependent aspartate aminotransferase-like (Major domain)"/>
    <property type="match status" value="1"/>
</dbReference>
<dbReference type="PANTHER" id="PTHR46577:SF2">
    <property type="entry name" value="TRANSCRIPTIONAL REGULATORY PROTEIN"/>
    <property type="match status" value="1"/>
</dbReference>
<keyword evidence="3" id="KW-0805">Transcription regulation</keyword>
<dbReference type="SMART" id="SM00345">
    <property type="entry name" value="HTH_GNTR"/>
    <property type="match status" value="1"/>
</dbReference>
<dbReference type="InterPro" id="IPR015421">
    <property type="entry name" value="PyrdxlP-dep_Trfase_major"/>
</dbReference>
<evidence type="ECO:0000259" key="6">
    <source>
        <dbReference type="PROSITE" id="PS50949"/>
    </source>
</evidence>
<dbReference type="PANTHER" id="PTHR46577">
    <property type="entry name" value="HTH-TYPE TRANSCRIPTIONAL REGULATORY PROTEIN GABR"/>
    <property type="match status" value="1"/>
</dbReference>
<sequence>MLLYERVAATLRAQITRGTLRAGERLPSVRQLAQGHGVSTATAVQTYLQLEREGLAVARPRSGFFVRAATPAAPAARLPRRRAPGEVDNPALRSVMELLARSDLLPLHSATPAPDLLPRAALTGSLSRCLRRTSAAALDYAPPQGHFALRRLLAQRYAQVGAEVSAEEIVLTGGAMEAINLSLRAVTSPGDVVIVETPTYHGILQAVAAMRLKVLEVPTRPGQGIDVARLEQLLQQTAVRAAVLVPNFNNPLGSLTCDADKRALVESCDRHGTVIIEDDIYGDLAWSGQRPSPLRRWDDGSTVISCGSFSKVLAPGLRLGWVAGGQWSEVLARAKFFTTVGGNSLTQLAIADYLQRHDLERHLRRLRRTLADNGQRLHDAIARYWPAETRVSEPQGGLSLWVELPGGADSRVLFEQALNRGIGTSPGVLFSSHGDYVDCLRLSCGLVWDERMDHAMRELGKMAAASSNCPSL</sequence>
<dbReference type="Gene3D" id="1.10.10.10">
    <property type="entry name" value="Winged helix-like DNA-binding domain superfamily/Winged helix DNA-binding domain"/>
    <property type="match status" value="1"/>
</dbReference>
<dbReference type="Pfam" id="PF00155">
    <property type="entry name" value="Aminotran_1_2"/>
    <property type="match status" value="1"/>
</dbReference>
<name>A0A1H6UK57_9GAMM</name>
<dbReference type="InterPro" id="IPR004839">
    <property type="entry name" value="Aminotransferase_I/II_large"/>
</dbReference>
<proteinExistence type="inferred from homology"/>
<evidence type="ECO:0000313" key="7">
    <source>
        <dbReference type="EMBL" id="SEI88242.1"/>
    </source>
</evidence>
<dbReference type="InterPro" id="IPR036390">
    <property type="entry name" value="WH_DNA-bd_sf"/>
</dbReference>
<evidence type="ECO:0000256" key="2">
    <source>
        <dbReference type="ARBA" id="ARBA00022898"/>
    </source>
</evidence>
<dbReference type="RefSeq" id="WP_091336087.1">
    <property type="nucleotide sequence ID" value="NZ_FNYC01000003.1"/>
</dbReference>
<dbReference type="InterPro" id="IPR015422">
    <property type="entry name" value="PyrdxlP-dep_Trfase_small"/>
</dbReference>
<dbReference type="PROSITE" id="PS50949">
    <property type="entry name" value="HTH_GNTR"/>
    <property type="match status" value="1"/>
</dbReference>
<evidence type="ECO:0000256" key="1">
    <source>
        <dbReference type="ARBA" id="ARBA00005384"/>
    </source>
</evidence>
<dbReference type="SUPFAM" id="SSF53383">
    <property type="entry name" value="PLP-dependent transferases"/>
    <property type="match status" value="1"/>
</dbReference>